<keyword evidence="5" id="KW-0963">Cytoplasm</keyword>
<dbReference type="RefSeq" id="WP_349955998.1">
    <property type="nucleotide sequence ID" value="NZ_CP157960.1"/>
</dbReference>
<dbReference type="SUPFAM" id="SSF53335">
    <property type="entry name" value="S-adenosyl-L-methionine-dependent methyltransferases"/>
    <property type="match status" value="1"/>
</dbReference>
<evidence type="ECO:0000256" key="7">
    <source>
        <dbReference type="ARBA" id="ARBA00022679"/>
    </source>
</evidence>
<evidence type="ECO:0000256" key="5">
    <source>
        <dbReference type="ARBA" id="ARBA00022490"/>
    </source>
</evidence>
<proteinExistence type="inferred from homology"/>
<protein>
    <recommendedName>
        <fullName evidence="4">Protein-L-isoaspartate O-methyltransferase</fullName>
        <ecNumber evidence="3">2.1.1.77</ecNumber>
    </recommendedName>
    <alternativeName>
        <fullName evidence="11">L-isoaspartyl protein carboxyl methyltransferase</fullName>
    </alternativeName>
    <alternativeName>
        <fullName evidence="9">Protein L-isoaspartyl methyltransferase</fullName>
    </alternativeName>
    <alternativeName>
        <fullName evidence="10">Protein-beta-aspartate methyltransferase</fullName>
    </alternativeName>
</protein>
<gene>
    <name evidence="12" type="ORF">ABM479_10615</name>
</gene>
<evidence type="ECO:0000256" key="2">
    <source>
        <dbReference type="ARBA" id="ARBA00005369"/>
    </source>
</evidence>
<evidence type="ECO:0000313" key="12">
    <source>
        <dbReference type="EMBL" id="XBT91272.1"/>
    </source>
</evidence>
<evidence type="ECO:0000256" key="6">
    <source>
        <dbReference type="ARBA" id="ARBA00022603"/>
    </source>
</evidence>
<accession>A0AAU7RMC4</accession>
<evidence type="ECO:0000256" key="9">
    <source>
        <dbReference type="ARBA" id="ARBA00030757"/>
    </source>
</evidence>
<evidence type="ECO:0000256" key="11">
    <source>
        <dbReference type="ARBA" id="ARBA00031350"/>
    </source>
</evidence>
<reference evidence="12" key="1">
    <citation type="submission" date="2024-06" db="EMBL/GenBank/DDBJ databases">
        <authorList>
            <person name="Li T."/>
            <person name="Gao R."/>
        </authorList>
    </citation>
    <scope>NUCLEOTIDE SEQUENCE</scope>
    <source>
        <strain evidence="12">ZPR3</strain>
    </source>
</reference>
<dbReference type="AlphaFoldDB" id="A0AAU7RMC4"/>
<sequence length="281" mass="30314">MTADNRASLDEIRDFHAKMMAAASSSSDERLERAFRLVRREAFMGPGPWQIVVNRRHLETPSDNPVFLYQNVLVSLDKSKGINNGEPFLHAAFLGAVAPQPGETVIQIGTGTGYYTAILSTLVTPGGHVHAVEIDEALASRTRDNLSSFEGISVICADATVLELPEADLIYVNAGVVAPPISWLQALRPGGRIIVPWQANDKVGLAVVITRGEQGFSARALMPAYFIPCIGASDPMQSTKTPNGGEARSIQSVWLTQDRAPDETAVAIYRDLWFSNAGLGV</sequence>
<dbReference type="GO" id="GO:0004719">
    <property type="term" value="F:protein-L-isoaspartate (D-aspartate) O-methyltransferase activity"/>
    <property type="evidence" value="ECO:0007669"/>
    <property type="project" value="UniProtKB-EC"/>
</dbReference>
<comment type="similarity">
    <text evidence="2">Belongs to the methyltransferase superfamily. L-isoaspartyl/D-aspartyl protein methyltransferase family.</text>
</comment>
<organism evidence="12">
    <name type="scientific">Rhizobium sp. ZPR3</name>
    <dbReference type="NCBI Taxonomy" id="3158967"/>
    <lineage>
        <taxon>Bacteria</taxon>
        <taxon>Pseudomonadati</taxon>
        <taxon>Pseudomonadota</taxon>
        <taxon>Alphaproteobacteria</taxon>
        <taxon>Hyphomicrobiales</taxon>
        <taxon>Rhizobiaceae</taxon>
        <taxon>Rhizobium/Agrobacterium group</taxon>
        <taxon>Rhizobium</taxon>
    </lineage>
</organism>
<keyword evidence="6" id="KW-0489">Methyltransferase</keyword>
<dbReference type="Pfam" id="PF01135">
    <property type="entry name" value="PCMT"/>
    <property type="match status" value="1"/>
</dbReference>
<dbReference type="InterPro" id="IPR000682">
    <property type="entry name" value="PCMT"/>
</dbReference>
<comment type="subcellular location">
    <subcellularLocation>
        <location evidence="1">Cytoplasm</location>
    </subcellularLocation>
</comment>
<evidence type="ECO:0000256" key="10">
    <source>
        <dbReference type="ARBA" id="ARBA00031323"/>
    </source>
</evidence>
<evidence type="ECO:0000256" key="4">
    <source>
        <dbReference type="ARBA" id="ARBA00013346"/>
    </source>
</evidence>
<evidence type="ECO:0000256" key="3">
    <source>
        <dbReference type="ARBA" id="ARBA00011890"/>
    </source>
</evidence>
<evidence type="ECO:0000256" key="1">
    <source>
        <dbReference type="ARBA" id="ARBA00004496"/>
    </source>
</evidence>
<name>A0AAU7RMC4_9HYPH</name>
<dbReference type="GO" id="GO:0032259">
    <property type="term" value="P:methylation"/>
    <property type="evidence" value="ECO:0007669"/>
    <property type="project" value="UniProtKB-KW"/>
</dbReference>
<dbReference type="PANTHER" id="PTHR11579">
    <property type="entry name" value="PROTEIN-L-ISOASPARTATE O-METHYLTRANSFERASE"/>
    <property type="match status" value="1"/>
</dbReference>
<dbReference type="EMBL" id="CP157960">
    <property type="protein sequence ID" value="XBT91272.1"/>
    <property type="molecule type" value="Genomic_DNA"/>
</dbReference>
<evidence type="ECO:0000256" key="8">
    <source>
        <dbReference type="ARBA" id="ARBA00022691"/>
    </source>
</evidence>
<dbReference type="PANTHER" id="PTHR11579:SF0">
    <property type="entry name" value="PROTEIN-L-ISOASPARTATE(D-ASPARTATE) O-METHYLTRANSFERASE"/>
    <property type="match status" value="1"/>
</dbReference>
<keyword evidence="7" id="KW-0808">Transferase</keyword>
<dbReference type="CDD" id="cd02440">
    <property type="entry name" value="AdoMet_MTases"/>
    <property type="match status" value="1"/>
</dbReference>
<keyword evidence="8" id="KW-0949">S-adenosyl-L-methionine</keyword>
<dbReference type="Gene3D" id="3.40.50.150">
    <property type="entry name" value="Vaccinia Virus protein VP39"/>
    <property type="match status" value="1"/>
</dbReference>
<dbReference type="InterPro" id="IPR029063">
    <property type="entry name" value="SAM-dependent_MTases_sf"/>
</dbReference>
<dbReference type="GO" id="GO:0005737">
    <property type="term" value="C:cytoplasm"/>
    <property type="evidence" value="ECO:0007669"/>
    <property type="project" value="UniProtKB-SubCell"/>
</dbReference>
<dbReference type="EC" id="2.1.1.77" evidence="3"/>